<protein>
    <submittedName>
        <fullName evidence="1">Uncharacterized protein</fullName>
    </submittedName>
</protein>
<sequence>MPQVLQRNNTLSQLSPMCLSSITGPTIHPFQTKKRSASFLDVLNISTTGNIKTPPLSRTSSIDENSPLCNKCENKRRKIASSSKSAQNRYSFPAFLSNEASFPSWYLQVQKLISKRFPGYVVLDLIPTQPVEDETYLQKLDRAHTLCAQNEYINQELNHILFEYVDEKWTQYLTTDLASENFETLKHIFQSKITAKYLIELESNLKFDKDDVPQFLSNIELLSQVYFIVFREIPNRNVKTQWAMQALLKNVEKNKQIIAEINKEGVQSCEQCIFSILKGAHRVI</sequence>
<accession>A0A9P0W086</accession>
<dbReference type="Proteomes" id="UP000837801">
    <property type="component" value="Unassembled WGS sequence"/>
</dbReference>
<reference evidence="1" key="1">
    <citation type="submission" date="2022-03" db="EMBL/GenBank/DDBJ databases">
        <authorList>
            <person name="Legras J.-L."/>
            <person name="Devillers H."/>
            <person name="Grondin C."/>
        </authorList>
    </citation>
    <scope>NUCLEOTIDE SEQUENCE</scope>
    <source>
        <strain evidence="1">CLIB 1423</strain>
    </source>
</reference>
<dbReference type="OrthoDB" id="4025436at2759"/>
<comment type="caution">
    <text evidence="1">The sequence shown here is derived from an EMBL/GenBank/DDBJ whole genome shotgun (WGS) entry which is preliminary data.</text>
</comment>
<organism evidence="1 2">
    <name type="scientific">[Candida] railenensis</name>
    <dbReference type="NCBI Taxonomy" id="45579"/>
    <lineage>
        <taxon>Eukaryota</taxon>
        <taxon>Fungi</taxon>
        <taxon>Dikarya</taxon>
        <taxon>Ascomycota</taxon>
        <taxon>Saccharomycotina</taxon>
        <taxon>Pichiomycetes</taxon>
        <taxon>Debaryomycetaceae</taxon>
        <taxon>Kurtzmaniella</taxon>
    </lineage>
</organism>
<name>A0A9P0W086_9ASCO</name>
<evidence type="ECO:0000313" key="1">
    <source>
        <dbReference type="EMBL" id="CAH2354360.1"/>
    </source>
</evidence>
<keyword evidence="2" id="KW-1185">Reference proteome</keyword>
<gene>
    <name evidence="1" type="ORF">CLIB1423_16S00892</name>
</gene>
<dbReference type="EMBL" id="CAKXYY010000016">
    <property type="protein sequence ID" value="CAH2354360.1"/>
    <property type="molecule type" value="Genomic_DNA"/>
</dbReference>
<proteinExistence type="predicted"/>
<dbReference type="AlphaFoldDB" id="A0A9P0W086"/>
<evidence type="ECO:0000313" key="2">
    <source>
        <dbReference type="Proteomes" id="UP000837801"/>
    </source>
</evidence>